<keyword evidence="2" id="KW-1185">Reference proteome</keyword>
<name>A0ABW5CS79_9BACT</name>
<reference evidence="2" key="1">
    <citation type="journal article" date="2019" name="Int. J. Syst. Evol. Microbiol.">
        <title>The Global Catalogue of Microorganisms (GCM) 10K type strain sequencing project: providing services to taxonomists for standard genome sequencing and annotation.</title>
        <authorList>
            <consortium name="The Broad Institute Genomics Platform"/>
            <consortium name="The Broad Institute Genome Sequencing Center for Infectious Disease"/>
            <person name="Wu L."/>
            <person name="Ma J."/>
        </authorList>
    </citation>
    <scope>NUCLEOTIDE SEQUENCE [LARGE SCALE GENOMIC DNA]</scope>
    <source>
        <strain evidence="2">CGMCC 4.1782</strain>
    </source>
</reference>
<dbReference type="RefSeq" id="WP_250429311.1">
    <property type="nucleotide sequence ID" value="NZ_JALPRR010000002.1"/>
</dbReference>
<protein>
    <submittedName>
        <fullName evidence="1">Uncharacterized protein</fullName>
    </submittedName>
</protein>
<organism evidence="1 2">
    <name type="scientific">Pontibacter ruber</name>
    <dbReference type="NCBI Taxonomy" id="1343895"/>
    <lineage>
        <taxon>Bacteria</taxon>
        <taxon>Pseudomonadati</taxon>
        <taxon>Bacteroidota</taxon>
        <taxon>Cytophagia</taxon>
        <taxon>Cytophagales</taxon>
        <taxon>Hymenobacteraceae</taxon>
        <taxon>Pontibacter</taxon>
    </lineage>
</organism>
<accession>A0ABW5CS79</accession>
<proteinExistence type="predicted"/>
<dbReference type="Proteomes" id="UP001597374">
    <property type="component" value="Unassembled WGS sequence"/>
</dbReference>
<dbReference type="EMBL" id="JBHUIM010000001">
    <property type="protein sequence ID" value="MFD2245232.1"/>
    <property type="molecule type" value="Genomic_DNA"/>
</dbReference>
<gene>
    <name evidence="1" type="ORF">ACFSKP_03130</name>
</gene>
<comment type="caution">
    <text evidence="1">The sequence shown here is derived from an EMBL/GenBank/DDBJ whole genome shotgun (WGS) entry which is preliminary data.</text>
</comment>
<evidence type="ECO:0000313" key="2">
    <source>
        <dbReference type="Proteomes" id="UP001597374"/>
    </source>
</evidence>
<sequence>MEELIKLSKLVTAYLSNNGLITQEKKQNSKEGLFITNLKNGKYLSDTEAAKDLYNSDANDVRYKMLKHRLKRKLYSSLYFIDYNKVKWPDHLQKEQECISLIHHAHILKNEFEYNLVENLANKILAIALQYSFTDLQITALELKALSYSELGLVKKYYKVVDELEEALIKKQYEREALTLFQTFNLKLKKSVKTRREFLPELLKIIDRLEELWSLGKTFSLFQSYYRVYIGYHEQQGNFSKLVDITLDAVKLVEEGVINPNRFNLSFNNYILVYAHLRASNLQNGLKYAEMYLPLYPQSSPNWFAYMENYFLLAVHAKQYELGQLLLQKVFDNTSFSRILTTAKERWKLYQLYFRLVAPNKSFYKDRNNPYLLSLPEYSKDKQGFNVAILILQFIYFLENGDAEALLYRIESLKKYILTHLKDVFSLRSKLFLKLLMLTVTEDFNPKSCEIKGAKILEKLQEAPTPGDAFAEIEIIPYEHLWEIILRILHERENKV</sequence>
<evidence type="ECO:0000313" key="1">
    <source>
        <dbReference type="EMBL" id="MFD2245232.1"/>
    </source>
</evidence>